<dbReference type="InterPro" id="IPR029063">
    <property type="entry name" value="SAM-dependent_MTases_sf"/>
</dbReference>
<dbReference type="Proteomes" id="UP000053405">
    <property type="component" value="Unassembled WGS sequence"/>
</dbReference>
<evidence type="ECO:0000256" key="3">
    <source>
        <dbReference type="ARBA" id="ARBA00022691"/>
    </source>
</evidence>
<dbReference type="PANTHER" id="PTHR11061:SF30">
    <property type="entry name" value="TRNA (URACIL(54)-C(5))-METHYLTRANSFERASE"/>
    <property type="match status" value="1"/>
</dbReference>
<comment type="similarity">
    <text evidence="4">Belongs to the class I-like SAM-binding methyltransferase superfamily. RNA M5U methyltransferase family.</text>
</comment>
<dbReference type="PROSITE" id="PS51687">
    <property type="entry name" value="SAM_MT_RNA_M5U"/>
    <property type="match status" value="1"/>
</dbReference>
<dbReference type="AlphaFoldDB" id="L7LBH9"/>
<evidence type="ECO:0000256" key="1">
    <source>
        <dbReference type="ARBA" id="ARBA00022603"/>
    </source>
</evidence>
<dbReference type="GO" id="GO:0070475">
    <property type="term" value="P:rRNA base methylation"/>
    <property type="evidence" value="ECO:0007669"/>
    <property type="project" value="TreeGrafter"/>
</dbReference>
<evidence type="ECO:0000256" key="2">
    <source>
        <dbReference type="ARBA" id="ARBA00022679"/>
    </source>
</evidence>
<accession>L7LBH9</accession>
<keyword evidence="2 4" id="KW-0808">Transferase</keyword>
<name>L7LBH9_9ACTN</name>
<dbReference type="SUPFAM" id="SSF53335">
    <property type="entry name" value="S-adenosyl-L-methionine-dependent methyltransferases"/>
    <property type="match status" value="1"/>
</dbReference>
<feature type="binding site" evidence="4">
    <location>
        <position position="47"/>
    </location>
    <ligand>
        <name>S-adenosyl-L-methionine</name>
        <dbReference type="ChEBI" id="CHEBI:59789"/>
    </ligand>
</feature>
<dbReference type="InterPro" id="IPR010280">
    <property type="entry name" value="U5_MeTrfase_fam"/>
</dbReference>
<dbReference type="EMBL" id="BANT01000018">
    <property type="protein sequence ID" value="GAC57398.1"/>
    <property type="molecule type" value="Genomic_DNA"/>
</dbReference>
<gene>
    <name evidence="5" type="ORF">GOHSU_18_01530</name>
</gene>
<dbReference type="RefSeq" id="WP_005939418.1">
    <property type="nucleotide sequence ID" value="NZ_ATVK01000048.1"/>
</dbReference>
<dbReference type="PANTHER" id="PTHR11061">
    <property type="entry name" value="RNA M5U METHYLTRANSFERASE"/>
    <property type="match status" value="1"/>
</dbReference>
<evidence type="ECO:0000256" key="4">
    <source>
        <dbReference type="PROSITE-ProRule" id="PRU01024"/>
    </source>
</evidence>
<dbReference type="OrthoDB" id="9804590at2"/>
<proteinExistence type="inferred from homology"/>
<dbReference type="Gene3D" id="3.40.50.150">
    <property type="entry name" value="Vaccinia Virus protein VP39"/>
    <property type="match status" value="1"/>
</dbReference>
<protein>
    <submittedName>
        <fullName evidence="5">Putative RNA methyltransferase</fullName>
    </submittedName>
</protein>
<reference evidence="5 6" key="1">
    <citation type="submission" date="2012-12" db="EMBL/GenBank/DDBJ databases">
        <title>Whole genome shotgun sequence of Gordonia hirsuta NBRC 16056.</title>
        <authorList>
            <person name="Isaki-Nakamura S."/>
            <person name="Hosoyama A."/>
            <person name="Tsuchikane K."/>
            <person name="Katsumata H."/>
            <person name="Baba S."/>
            <person name="Yamazaki S."/>
            <person name="Fujita N."/>
        </authorList>
    </citation>
    <scope>NUCLEOTIDE SEQUENCE [LARGE SCALE GENOMIC DNA]</scope>
    <source>
        <strain evidence="5 6">NBRC 16056</strain>
    </source>
</reference>
<keyword evidence="6" id="KW-1185">Reference proteome</keyword>
<organism evidence="5 6">
    <name type="scientific">Gordonia hirsuta DSM 44140 = NBRC 16056</name>
    <dbReference type="NCBI Taxonomy" id="1121927"/>
    <lineage>
        <taxon>Bacteria</taxon>
        <taxon>Bacillati</taxon>
        <taxon>Actinomycetota</taxon>
        <taxon>Actinomycetes</taxon>
        <taxon>Mycobacteriales</taxon>
        <taxon>Gordoniaceae</taxon>
        <taxon>Gordonia</taxon>
    </lineage>
</organism>
<sequence>GGGRRAAQAARSRAARPRASSVLTGGDLVTERVGAHTWQIPVTGFWQAHRAAPLRYAQTVQNFVAQAAPDGRLRVWDLYGGAGVLGAGLLARTDPGGVEIDLVESDHGAVAAARRALADEPVHIHRGEVGATIAGLPRPDVVVADPPRKGAGAAVIAAIAAAEPRIVVHVGCDAAAFARDLRDYRRHGFRVADWRAFDAFPLTHHMEAIALLVSP</sequence>
<feature type="binding site" evidence="4">
    <location>
        <position position="79"/>
    </location>
    <ligand>
        <name>S-adenosyl-L-methionine</name>
        <dbReference type="ChEBI" id="CHEBI:59789"/>
    </ligand>
</feature>
<evidence type="ECO:0000313" key="5">
    <source>
        <dbReference type="EMBL" id="GAC57398.1"/>
    </source>
</evidence>
<feature type="active site" description="Nucleophile" evidence="4">
    <location>
        <position position="172"/>
    </location>
</feature>
<dbReference type="eggNOG" id="COG2265">
    <property type="taxonomic scope" value="Bacteria"/>
</dbReference>
<keyword evidence="1 4" id="KW-0489">Methyltransferase</keyword>
<evidence type="ECO:0000313" key="6">
    <source>
        <dbReference type="Proteomes" id="UP000053405"/>
    </source>
</evidence>
<feature type="binding site" evidence="4">
    <location>
        <position position="145"/>
    </location>
    <ligand>
        <name>S-adenosyl-L-methionine</name>
        <dbReference type="ChEBI" id="CHEBI:59789"/>
    </ligand>
</feature>
<comment type="caution">
    <text evidence="5">The sequence shown here is derived from an EMBL/GenBank/DDBJ whole genome shotgun (WGS) entry which is preliminary data.</text>
</comment>
<keyword evidence="3 4" id="KW-0949">S-adenosyl-L-methionine</keyword>
<dbReference type="GO" id="GO:0070041">
    <property type="term" value="F:rRNA (uridine-C5-)-methyltransferase activity"/>
    <property type="evidence" value="ECO:0007669"/>
    <property type="project" value="TreeGrafter"/>
</dbReference>
<feature type="binding site" evidence="4">
    <location>
        <position position="104"/>
    </location>
    <ligand>
        <name>S-adenosyl-L-methionine</name>
        <dbReference type="ChEBI" id="CHEBI:59789"/>
    </ligand>
</feature>
<feature type="non-terminal residue" evidence="5">
    <location>
        <position position="1"/>
    </location>
</feature>
<dbReference type="Pfam" id="PF05958">
    <property type="entry name" value="tRNA_U5-meth_tr"/>
    <property type="match status" value="1"/>
</dbReference>
<dbReference type="STRING" id="1121927.GOHSU_18_01530"/>